<gene>
    <name evidence="7" type="ORF">GCM10011372_25520</name>
</gene>
<dbReference type="PANTHER" id="PTHR30055:SF240">
    <property type="entry name" value="HTH-TYPE TRANSCRIPTIONAL REGULATOR ACRR"/>
    <property type="match status" value="1"/>
</dbReference>
<evidence type="ECO:0000256" key="2">
    <source>
        <dbReference type="ARBA" id="ARBA00023125"/>
    </source>
</evidence>
<dbReference type="InterPro" id="IPR036271">
    <property type="entry name" value="Tet_transcr_reg_TetR-rel_C_sf"/>
</dbReference>
<feature type="region of interest" description="Disordered" evidence="5">
    <location>
        <begin position="1"/>
        <end position="22"/>
    </location>
</feature>
<dbReference type="Gene3D" id="1.10.10.60">
    <property type="entry name" value="Homeodomain-like"/>
    <property type="match status" value="1"/>
</dbReference>
<dbReference type="PROSITE" id="PS50977">
    <property type="entry name" value="HTH_TETR_2"/>
    <property type="match status" value="1"/>
</dbReference>
<evidence type="ECO:0000256" key="5">
    <source>
        <dbReference type="SAM" id="MobiDB-lite"/>
    </source>
</evidence>
<dbReference type="GO" id="GO:0003700">
    <property type="term" value="F:DNA-binding transcription factor activity"/>
    <property type="evidence" value="ECO:0007669"/>
    <property type="project" value="TreeGrafter"/>
</dbReference>
<dbReference type="AlphaFoldDB" id="A0A917UUJ6"/>
<evidence type="ECO:0000256" key="4">
    <source>
        <dbReference type="PROSITE-ProRule" id="PRU00335"/>
    </source>
</evidence>
<evidence type="ECO:0000313" key="8">
    <source>
        <dbReference type="Proteomes" id="UP000636956"/>
    </source>
</evidence>
<dbReference type="PROSITE" id="PS01081">
    <property type="entry name" value="HTH_TETR_1"/>
    <property type="match status" value="1"/>
</dbReference>
<dbReference type="InterPro" id="IPR050109">
    <property type="entry name" value="HTH-type_TetR-like_transc_reg"/>
</dbReference>
<organism evidence="7 8">
    <name type="scientific">Agromyces bauzanensis</name>
    <dbReference type="NCBI Taxonomy" id="1308924"/>
    <lineage>
        <taxon>Bacteria</taxon>
        <taxon>Bacillati</taxon>
        <taxon>Actinomycetota</taxon>
        <taxon>Actinomycetes</taxon>
        <taxon>Micrococcales</taxon>
        <taxon>Microbacteriaceae</taxon>
        <taxon>Agromyces</taxon>
    </lineage>
</organism>
<dbReference type="InterPro" id="IPR041490">
    <property type="entry name" value="KstR2_TetR_C"/>
</dbReference>
<reference evidence="7" key="1">
    <citation type="journal article" date="2014" name="Int. J. Syst. Evol. Microbiol.">
        <title>Complete genome sequence of Corynebacterium casei LMG S-19264T (=DSM 44701T), isolated from a smear-ripened cheese.</title>
        <authorList>
            <consortium name="US DOE Joint Genome Institute (JGI-PGF)"/>
            <person name="Walter F."/>
            <person name="Albersmeier A."/>
            <person name="Kalinowski J."/>
            <person name="Ruckert C."/>
        </authorList>
    </citation>
    <scope>NUCLEOTIDE SEQUENCE</scope>
    <source>
        <strain evidence="7">CGMCC 1.8984</strain>
    </source>
</reference>
<dbReference type="Pfam" id="PF00440">
    <property type="entry name" value="TetR_N"/>
    <property type="match status" value="1"/>
</dbReference>
<dbReference type="InterPro" id="IPR009057">
    <property type="entry name" value="Homeodomain-like_sf"/>
</dbReference>
<dbReference type="PANTHER" id="PTHR30055">
    <property type="entry name" value="HTH-TYPE TRANSCRIPTIONAL REGULATOR RUTR"/>
    <property type="match status" value="1"/>
</dbReference>
<evidence type="ECO:0000313" key="7">
    <source>
        <dbReference type="EMBL" id="GGJ86099.1"/>
    </source>
</evidence>
<dbReference type="InterPro" id="IPR001647">
    <property type="entry name" value="HTH_TetR"/>
</dbReference>
<dbReference type="EMBL" id="BMMD01000015">
    <property type="protein sequence ID" value="GGJ86099.1"/>
    <property type="molecule type" value="Genomic_DNA"/>
</dbReference>
<evidence type="ECO:0000256" key="1">
    <source>
        <dbReference type="ARBA" id="ARBA00023015"/>
    </source>
</evidence>
<dbReference type="Proteomes" id="UP000636956">
    <property type="component" value="Unassembled WGS sequence"/>
</dbReference>
<dbReference type="GO" id="GO:0000976">
    <property type="term" value="F:transcription cis-regulatory region binding"/>
    <property type="evidence" value="ECO:0007669"/>
    <property type="project" value="TreeGrafter"/>
</dbReference>
<dbReference type="RefSeq" id="WP_188743822.1">
    <property type="nucleotide sequence ID" value="NZ_BAABFW010000038.1"/>
</dbReference>
<dbReference type="SUPFAM" id="SSF46689">
    <property type="entry name" value="Homeodomain-like"/>
    <property type="match status" value="1"/>
</dbReference>
<dbReference type="Gene3D" id="1.10.357.10">
    <property type="entry name" value="Tetracycline Repressor, domain 2"/>
    <property type="match status" value="1"/>
</dbReference>
<proteinExistence type="predicted"/>
<reference evidence="7" key="2">
    <citation type="submission" date="2020-09" db="EMBL/GenBank/DDBJ databases">
        <authorList>
            <person name="Sun Q."/>
            <person name="Zhou Y."/>
        </authorList>
    </citation>
    <scope>NUCLEOTIDE SEQUENCE</scope>
    <source>
        <strain evidence="7">CGMCC 1.8984</strain>
    </source>
</reference>
<dbReference type="Pfam" id="PF17932">
    <property type="entry name" value="TetR_C_24"/>
    <property type="match status" value="1"/>
</dbReference>
<keyword evidence="3" id="KW-0804">Transcription</keyword>
<feature type="domain" description="HTH tetR-type" evidence="6">
    <location>
        <begin position="32"/>
        <end position="92"/>
    </location>
</feature>
<dbReference type="SUPFAM" id="SSF48498">
    <property type="entry name" value="Tetracyclin repressor-like, C-terminal domain"/>
    <property type="match status" value="1"/>
</dbReference>
<keyword evidence="2 4" id="KW-0238">DNA-binding</keyword>
<keyword evidence="8" id="KW-1185">Reference proteome</keyword>
<feature type="compositionally biased region" description="Basic and acidic residues" evidence="5">
    <location>
        <begin position="1"/>
        <end position="14"/>
    </location>
</feature>
<comment type="caution">
    <text evidence="7">The sequence shown here is derived from an EMBL/GenBank/DDBJ whole genome shotgun (WGS) entry which is preliminary data.</text>
</comment>
<evidence type="ECO:0000256" key="3">
    <source>
        <dbReference type="ARBA" id="ARBA00023163"/>
    </source>
</evidence>
<dbReference type="PRINTS" id="PR00455">
    <property type="entry name" value="HTHTETR"/>
</dbReference>
<protein>
    <submittedName>
        <fullName evidence="7">TetR family transcriptional regulator</fullName>
    </submittedName>
</protein>
<accession>A0A917UUJ6</accession>
<keyword evidence="1" id="KW-0805">Transcription regulation</keyword>
<evidence type="ECO:0000259" key="6">
    <source>
        <dbReference type="PROSITE" id="PS50977"/>
    </source>
</evidence>
<sequence>MSERADAASAETRRSQAVGGLPATRRRELRQYRRRTEILEAAAGEFADRGYHDASLQTIGDKVGLSKASLYYYVSSKSDLLAELLLAVIDSQPAEVEEGDPAERLRKFMYTHVIRVCTTVEGKALAENSAVLMSRTAAPRLAAARRRYEEILASILRAGIAAGEFKDLPVIPLVKFILAGLNSVPLWYRAGGELPLERVVDDVMGVLFAGVAVLPDRS</sequence>
<dbReference type="InterPro" id="IPR023772">
    <property type="entry name" value="DNA-bd_HTH_TetR-type_CS"/>
</dbReference>
<feature type="DNA-binding region" description="H-T-H motif" evidence="4">
    <location>
        <begin position="55"/>
        <end position="74"/>
    </location>
</feature>
<name>A0A917UUJ6_9MICO</name>